<evidence type="ECO:0000313" key="2">
    <source>
        <dbReference type="EMBL" id="TSC92670.1"/>
    </source>
</evidence>
<dbReference type="Proteomes" id="UP000315689">
    <property type="component" value="Unassembled WGS sequence"/>
</dbReference>
<dbReference type="InterPro" id="IPR001789">
    <property type="entry name" value="Sig_transdc_resp-reg_receiver"/>
</dbReference>
<dbReference type="Pfam" id="PF00072">
    <property type="entry name" value="Response_reg"/>
    <property type="match status" value="1"/>
</dbReference>
<name>A0A554LII2_9BACT</name>
<sequence length="150" mass="17012">MGERKSIAEDEKIGLNQNEVWIVDDEDEILDSIMRALMLDAKKGGIEIKRFSTAQELLEEMQRRQDAKQKIAGTILVDKELRKDDPKLQDGCELVRRIIENQNIDTPNLIAHSAVDEYNERLIEAGANSALKKGQLLAIREIISRLSEGE</sequence>
<reference evidence="2 3" key="1">
    <citation type="submission" date="2017-07" db="EMBL/GenBank/DDBJ databases">
        <title>Mechanisms for carbon and nitrogen cycling indicate functional differentiation within the Candidate Phyla Radiation.</title>
        <authorList>
            <person name="Danczak R.E."/>
            <person name="Johnston M.D."/>
            <person name="Kenah C."/>
            <person name="Slattery M."/>
            <person name="Wrighton K.C."/>
            <person name="Wilkins M.J."/>
        </authorList>
    </citation>
    <scope>NUCLEOTIDE SEQUENCE [LARGE SCALE GENOMIC DNA]</scope>
    <source>
        <strain evidence="2">Licking1014_7</strain>
    </source>
</reference>
<feature type="domain" description="Response regulatory" evidence="1">
    <location>
        <begin position="20"/>
        <end position="134"/>
    </location>
</feature>
<protein>
    <recommendedName>
        <fullName evidence="1">Response regulatory domain-containing protein</fullName>
    </recommendedName>
</protein>
<proteinExistence type="predicted"/>
<dbReference type="InterPro" id="IPR011006">
    <property type="entry name" value="CheY-like_superfamily"/>
</dbReference>
<dbReference type="AlphaFoldDB" id="A0A554LII2"/>
<dbReference type="SUPFAM" id="SSF52172">
    <property type="entry name" value="CheY-like"/>
    <property type="match status" value="1"/>
</dbReference>
<evidence type="ECO:0000313" key="3">
    <source>
        <dbReference type="Proteomes" id="UP000315689"/>
    </source>
</evidence>
<accession>A0A554LII2</accession>
<evidence type="ECO:0000259" key="1">
    <source>
        <dbReference type="Pfam" id="PF00072"/>
    </source>
</evidence>
<dbReference type="EMBL" id="VMGK01000017">
    <property type="protein sequence ID" value="TSC92670.1"/>
    <property type="molecule type" value="Genomic_DNA"/>
</dbReference>
<dbReference type="Gene3D" id="3.40.50.2300">
    <property type="match status" value="1"/>
</dbReference>
<dbReference type="GO" id="GO:0000160">
    <property type="term" value="P:phosphorelay signal transduction system"/>
    <property type="evidence" value="ECO:0007669"/>
    <property type="project" value="InterPro"/>
</dbReference>
<gene>
    <name evidence="2" type="ORF">CEN89_538</name>
</gene>
<organism evidence="2 3">
    <name type="scientific">Candidatus Berkelbacteria bacterium Licking1014_7</name>
    <dbReference type="NCBI Taxonomy" id="2017147"/>
    <lineage>
        <taxon>Bacteria</taxon>
        <taxon>Candidatus Berkelbacteria</taxon>
    </lineage>
</organism>
<comment type="caution">
    <text evidence="2">The sequence shown here is derived from an EMBL/GenBank/DDBJ whole genome shotgun (WGS) entry which is preliminary data.</text>
</comment>